<feature type="domain" description="ABC1 atypical kinase-like" evidence="6">
    <location>
        <begin position="294"/>
        <end position="534"/>
    </location>
</feature>
<dbReference type="AlphaFoldDB" id="A0A8J9UXA4"/>
<dbReference type="SUPFAM" id="SSF56112">
    <property type="entry name" value="Protein kinase-like (PK-like)"/>
    <property type="match status" value="1"/>
</dbReference>
<dbReference type="GO" id="GO:0005524">
    <property type="term" value="F:ATP binding"/>
    <property type="evidence" value="ECO:0007669"/>
    <property type="project" value="UniProtKB-KW"/>
</dbReference>
<keyword evidence="4" id="KW-0547">Nucleotide-binding</keyword>
<comment type="pathway">
    <text evidence="1">Cofactor biosynthesis; ubiquinone biosynthesis.</text>
</comment>
<protein>
    <recommendedName>
        <fullName evidence="6">ABC1 atypical kinase-like domain-containing protein</fullName>
    </recommendedName>
</protein>
<evidence type="ECO:0000259" key="6">
    <source>
        <dbReference type="Pfam" id="PF03109"/>
    </source>
</evidence>
<evidence type="ECO:0000313" key="7">
    <source>
        <dbReference type="EMBL" id="CAH0716225.1"/>
    </source>
</evidence>
<dbReference type="InterPro" id="IPR004147">
    <property type="entry name" value="ABC1_dom"/>
</dbReference>
<dbReference type="EMBL" id="OV170231">
    <property type="protein sequence ID" value="CAH0716225.1"/>
    <property type="molecule type" value="Genomic_DNA"/>
</dbReference>
<sequence>MSHINDFIGVMRGLRQVIDAAAKLQQENTKLILNNSSFRQSFQNCSINSLSTLKPNKNAINEAFERAMVVLHGIRQFVSMHNFNNNTNIESVTAMDSQLQEDIEILNKQFNETFDSLKQTQKKIIASTSPTPAAAEIIEAKQKVEPIQTISVVKPTEKKEDNLKVTVVPLPNMEPSSSKSVPKPVARKKLKVSLSENSKARVVPSSRIGRMFSFGSLAAGLGVGTVAQYARNTLQSVTGKVDDSSNAFLSPANAERIVDTLCKVRGAALKLGQLLSIQDDSVIPSDLQRIFDRVRQSADFMPTWQVEKVMSSQLGPDWRSLIQHFEEQPFAAASIGQVHQAVLHNGREVAIKVQYPGVAKGINSDIDNLVGVLKVWNMFPKGMFIDNVVEVAKKELAWEVDYIREAECTKKFKQLLAPYPEYFVPSVIDELCAQEVITTELIDGTPLDKLFDAEYEVRHDIAYKIMQLCLREMFVLRCMQTDPNWANFFYNTNTKQVILLDFGATREYSKEFMDQYIEIINAASENDRDTILRMSREMKFLTGYESKIMEETHVDTVLIMGEVFTMEGTGEFDFGAQKTTRRIQALIPTILTHRLCPPPEEIYSLHRKLSGVFLLCSKLKVKLNCRDMFQEIYAQYKS</sequence>
<dbReference type="PANTHER" id="PTHR43851:SF3">
    <property type="entry name" value="COENZYME Q8"/>
    <property type="match status" value="1"/>
</dbReference>
<evidence type="ECO:0000256" key="2">
    <source>
        <dbReference type="ARBA" id="ARBA00009670"/>
    </source>
</evidence>
<evidence type="ECO:0000313" key="8">
    <source>
        <dbReference type="Proteomes" id="UP000838878"/>
    </source>
</evidence>
<dbReference type="GO" id="GO:0006744">
    <property type="term" value="P:ubiquinone biosynthetic process"/>
    <property type="evidence" value="ECO:0007669"/>
    <property type="project" value="TreeGrafter"/>
</dbReference>
<organism evidence="7 8">
    <name type="scientific">Brenthis ino</name>
    <name type="common">lesser marbled fritillary</name>
    <dbReference type="NCBI Taxonomy" id="405034"/>
    <lineage>
        <taxon>Eukaryota</taxon>
        <taxon>Metazoa</taxon>
        <taxon>Ecdysozoa</taxon>
        <taxon>Arthropoda</taxon>
        <taxon>Hexapoda</taxon>
        <taxon>Insecta</taxon>
        <taxon>Pterygota</taxon>
        <taxon>Neoptera</taxon>
        <taxon>Endopterygota</taxon>
        <taxon>Lepidoptera</taxon>
        <taxon>Glossata</taxon>
        <taxon>Ditrysia</taxon>
        <taxon>Papilionoidea</taxon>
        <taxon>Nymphalidae</taxon>
        <taxon>Heliconiinae</taxon>
        <taxon>Argynnini</taxon>
        <taxon>Brenthis</taxon>
    </lineage>
</organism>
<dbReference type="Proteomes" id="UP000838878">
    <property type="component" value="Chromosome 11"/>
</dbReference>
<dbReference type="GO" id="GO:0016740">
    <property type="term" value="F:transferase activity"/>
    <property type="evidence" value="ECO:0007669"/>
    <property type="project" value="UniProtKB-KW"/>
</dbReference>
<dbReference type="InterPro" id="IPR034646">
    <property type="entry name" value="ADCK3_dom"/>
</dbReference>
<name>A0A8J9UXA4_9NEOP</name>
<evidence type="ECO:0000256" key="1">
    <source>
        <dbReference type="ARBA" id="ARBA00004749"/>
    </source>
</evidence>
<accession>A0A8J9UXA4</accession>
<dbReference type="PANTHER" id="PTHR43851">
    <property type="match status" value="1"/>
</dbReference>
<evidence type="ECO:0000256" key="3">
    <source>
        <dbReference type="ARBA" id="ARBA00022679"/>
    </source>
</evidence>
<feature type="non-terminal residue" evidence="7">
    <location>
        <position position="638"/>
    </location>
</feature>
<keyword evidence="8" id="KW-1185">Reference proteome</keyword>
<dbReference type="InterPro" id="IPR011009">
    <property type="entry name" value="Kinase-like_dom_sf"/>
</dbReference>
<dbReference type="Pfam" id="PF03109">
    <property type="entry name" value="ABC1"/>
    <property type="match status" value="1"/>
</dbReference>
<reference evidence="7" key="1">
    <citation type="submission" date="2021-12" db="EMBL/GenBank/DDBJ databases">
        <authorList>
            <person name="Martin H S."/>
        </authorList>
    </citation>
    <scope>NUCLEOTIDE SEQUENCE</scope>
</reference>
<evidence type="ECO:0000256" key="5">
    <source>
        <dbReference type="ARBA" id="ARBA00022840"/>
    </source>
</evidence>
<proteinExistence type="inferred from homology"/>
<dbReference type="CDD" id="cd13970">
    <property type="entry name" value="ABC1_ADCK3"/>
    <property type="match status" value="1"/>
</dbReference>
<dbReference type="OrthoDB" id="201153at2759"/>
<keyword evidence="3" id="KW-0808">Transferase</keyword>
<keyword evidence="5" id="KW-0067">ATP-binding</keyword>
<gene>
    <name evidence="7" type="ORF">BINO364_LOCUS3030</name>
</gene>
<evidence type="ECO:0000256" key="4">
    <source>
        <dbReference type="ARBA" id="ARBA00022741"/>
    </source>
</evidence>
<comment type="similarity">
    <text evidence="2">Belongs to the protein kinase superfamily. ADCK protein kinase family.</text>
</comment>
<dbReference type="InterPro" id="IPR051409">
    <property type="entry name" value="Atypical_kinase_ADCK"/>
</dbReference>